<evidence type="ECO:0000313" key="10">
    <source>
        <dbReference type="Proteomes" id="UP001220324"/>
    </source>
</evidence>
<sequence>MAQVVGQDSKIKNVGLLLGSTTGSSIDNPWVEDIDASLQCWYAGQEVGNALADPISGDSSPSSKLPVTFSRCIEDSFSFGNFPTDHGTRIRHEEGLEMGYRAHNKPASVLSI</sequence>
<comment type="catalytic activity">
    <reaction evidence="1">
        <text>Hydrolysis of terminal, non-reducing beta-D-glucosyl residues with release of beta-D-glucose.</text>
        <dbReference type="EC" id="3.2.1.21"/>
    </reaction>
</comment>
<reference evidence="9 10" key="1">
    <citation type="journal article" date="2023" name="IMA Fungus">
        <title>Comparative genomic study of the Penicillium genus elucidates a diverse pangenome and 15 lateral gene transfer events.</title>
        <authorList>
            <person name="Petersen C."/>
            <person name="Sorensen T."/>
            <person name="Nielsen M.R."/>
            <person name="Sondergaard T.E."/>
            <person name="Sorensen J.L."/>
            <person name="Fitzpatrick D.A."/>
            <person name="Frisvad J.C."/>
            <person name="Nielsen K.L."/>
        </authorList>
    </citation>
    <scope>NUCLEOTIDE SEQUENCE [LARGE SCALE GENOMIC DNA]</scope>
    <source>
        <strain evidence="9 10">IBT 35679</strain>
    </source>
</reference>
<name>A0AAD6CT12_9EURO</name>
<gene>
    <name evidence="9" type="ORF">N7494_009758</name>
</gene>
<organism evidence="9 10">
    <name type="scientific">Penicillium frequentans</name>
    <dbReference type="NCBI Taxonomy" id="3151616"/>
    <lineage>
        <taxon>Eukaryota</taxon>
        <taxon>Fungi</taxon>
        <taxon>Dikarya</taxon>
        <taxon>Ascomycota</taxon>
        <taxon>Pezizomycotina</taxon>
        <taxon>Eurotiomycetes</taxon>
        <taxon>Eurotiomycetidae</taxon>
        <taxon>Eurotiales</taxon>
        <taxon>Aspergillaceae</taxon>
        <taxon>Penicillium</taxon>
    </lineage>
</organism>
<dbReference type="GO" id="GO:0000272">
    <property type="term" value="P:polysaccharide catabolic process"/>
    <property type="evidence" value="ECO:0007669"/>
    <property type="project" value="UniProtKB-KW"/>
</dbReference>
<keyword evidence="5" id="KW-0119">Carbohydrate metabolism</keyword>
<keyword evidence="7" id="KW-0624">Polysaccharide degradation</keyword>
<dbReference type="GO" id="GO:0008422">
    <property type="term" value="F:beta-glucosidase activity"/>
    <property type="evidence" value="ECO:0007669"/>
    <property type="project" value="UniProtKB-EC"/>
</dbReference>
<evidence type="ECO:0000313" key="9">
    <source>
        <dbReference type="EMBL" id="KAJ5533206.1"/>
    </source>
</evidence>
<dbReference type="SUPFAM" id="SSF52279">
    <property type="entry name" value="Beta-D-glucan exohydrolase, C-terminal domain"/>
    <property type="match status" value="1"/>
</dbReference>
<dbReference type="PANTHER" id="PTHR42715:SF10">
    <property type="entry name" value="BETA-GLUCOSIDASE"/>
    <property type="match status" value="1"/>
</dbReference>
<evidence type="ECO:0000256" key="6">
    <source>
        <dbReference type="ARBA" id="ARBA00023295"/>
    </source>
</evidence>
<dbReference type="Pfam" id="PF01915">
    <property type="entry name" value="Glyco_hydro_3_C"/>
    <property type="match status" value="1"/>
</dbReference>
<keyword evidence="6" id="KW-0326">Glycosidase</keyword>
<dbReference type="EMBL" id="JAQIZZ010000007">
    <property type="protein sequence ID" value="KAJ5533206.1"/>
    <property type="molecule type" value="Genomic_DNA"/>
</dbReference>
<dbReference type="PANTHER" id="PTHR42715">
    <property type="entry name" value="BETA-GLUCOSIDASE"/>
    <property type="match status" value="1"/>
</dbReference>
<dbReference type="AlphaFoldDB" id="A0AAD6CT12"/>
<evidence type="ECO:0000256" key="2">
    <source>
        <dbReference type="ARBA" id="ARBA00005336"/>
    </source>
</evidence>
<dbReference type="EC" id="3.2.1.21" evidence="3"/>
<dbReference type="Proteomes" id="UP001220324">
    <property type="component" value="Unassembled WGS sequence"/>
</dbReference>
<evidence type="ECO:0000259" key="8">
    <source>
        <dbReference type="Pfam" id="PF01915"/>
    </source>
</evidence>
<comment type="similarity">
    <text evidence="2">Belongs to the glycosyl hydrolase 3 family.</text>
</comment>
<keyword evidence="10" id="KW-1185">Reference proteome</keyword>
<evidence type="ECO:0000256" key="7">
    <source>
        <dbReference type="ARBA" id="ARBA00023326"/>
    </source>
</evidence>
<evidence type="ECO:0000256" key="5">
    <source>
        <dbReference type="ARBA" id="ARBA00023277"/>
    </source>
</evidence>
<evidence type="ECO:0000256" key="4">
    <source>
        <dbReference type="ARBA" id="ARBA00022801"/>
    </source>
</evidence>
<keyword evidence="4" id="KW-0378">Hydrolase</keyword>
<dbReference type="InterPro" id="IPR050288">
    <property type="entry name" value="Cellulose_deg_GH3"/>
</dbReference>
<evidence type="ECO:0000256" key="1">
    <source>
        <dbReference type="ARBA" id="ARBA00000448"/>
    </source>
</evidence>
<dbReference type="InterPro" id="IPR036881">
    <property type="entry name" value="Glyco_hydro_3_C_sf"/>
</dbReference>
<dbReference type="InterPro" id="IPR002772">
    <property type="entry name" value="Glyco_hydro_3_C"/>
</dbReference>
<evidence type="ECO:0000256" key="3">
    <source>
        <dbReference type="ARBA" id="ARBA00012744"/>
    </source>
</evidence>
<dbReference type="Gene3D" id="3.40.50.1700">
    <property type="entry name" value="Glycoside hydrolase family 3 C-terminal domain"/>
    <property type="match status" value="1"/>
</dbReference>
<feature type="domain" description="Glycoside hydrolase family 3 C-terminal" evidence="8">
    <location>
        <begin position="22"/>
        <end position="100"/>
    </location>
</feature>
<accession>A0AAD6CT12</accession>
<comment type="caution">
    <text evidence="9">The sequence shown here is derived from an EMBL/GenBank/DDBJ whole genome shotgun (WGS) entry which is preliminary data.</text>
</comment>
<proteinExistence type="inferred from homology"/>
<protein>
    <recommendedName>
        <fullName evidence="3">beta-glucosidase</fullName>
        <ecNumber evidence="3">3.2.1.21</ecNumber>
    </recommendedName>
</protein>